<accession>A0A8S1EST2</accession>
<feature type="compositionally biased region" description="Polar residues" evidence="3">
    <location>
        <begin position="1012"/>
        <end position="1024"/>
    </location>
</feature>
<keyword evidence="6" id="KW-1185">Reference proteome</keyword>
<evidence type="ECO:0000256" key="3">
    <source>
        <dbReference type="SAM" id="MobiDB-lite"/>
    </source>
</evidence>
<feature type="domain" description="KANL2-like probable zinc-finger" evidence="4">
    <location>
        <begin position="262"/>
        <end position="298"/>
    </location>
</feature>
<feature type="compositionally biased region" description="Polar residues" evidence="3">
    <location>
        <begin position="334"/>
        <end position="346"/>
    </location>
</feature>
<dbReference type="InterPro" id="IPR025927">
    <property type="entry name" value="Znf_KANL2-like"/>
</dbReference>
<sequence>MLPNASISKPPGRYVLVEDTKHHLELNEYDKNTYGQCSYVSNRLMIRCQQVRSKEELAKNNGICEEHKTFGKMLKSHHQKELLRLRAESENPLSKRQKFSSFIAANGYVSDEDDVLNNMYNMPPSSADQININFIEEDPLRHAEYFTDKDVIRIRLRAVEKNRDDIVEFRKTTTAQASRVKQAINERNHKIAVFDVPQMRVYDALMQYPHKESLHLSRPKTIPDLPVCQYYDGMNDDDNTAAEKVVKSLLDRLDGISVNPPEKCTSTAIQFTDFCEQHILFSKEKQFLFDKCTICGDIALASDDPTCAYHRKDLVKVRALNPLHNVRPGEEDVQTSNHYPPGTVRNNISLHTKKVEIFDSDEEEEDKRPLPPSMLARNYENMCSPFPPLPSPSVRRPPYQAAGNNYGRRPSANREPHQTGGVLVQNRMANDAIRQLKDDPATMRCARERPFQKSNFNRPEIDKNRRKNVPTPHLLSSSGFSRTQYPSRFPQQTAQQHRIITNQGRALPGSRYSEHPHQPPKNIPLERVASPKPNVVDDEDDLVEDRGQSQPQNEYHSVHGVQYPRSMNEAPRGVPYIKKGGYQKQEGGPQAQFPQRRGVRQNIAVSRQLPMPPHRAIALGMNPAGAYPTPPANQQTRQSNLAQLASMRRPPPGQPNIIAKSPQDFGANRRFVTPSGLQLDTSKLANDPRYSNMDVKTFLQYQSGVLTDEQIANKRAGITTMRSRNAPMSRTYMGRKKQDPGNVQYVRGNPGAPGAPGTSGSSGLLVRSVSNMLPPPPPPPKPEDMLLAPPPPPPPPPPPTSSQPSAIVQSSGPTSQQQQQLAPTTVAQPPAAGLPTPLDFPVANNLGAIKSPDPITSTETSKSADTLKETQSSQIPEVPKQVETSKIGEHPKFAESTNSSEQQTQAEAPLPSDPPKALETPTLRKRKQSNLENPTPVKRAVLETPKKAGSSLKKITPTIRTPRAAAVAANQAISTAKPAESSAQAAAPTTGTDGIEMLNLLAQVCVDESGKSEPSGTPKGSPNKKTVPVQKLTPRRSTRGKATSPTQESDSHEEEL</sequence>
<feature type="compositionally biased region" description="Low complexity" evidence="3">
    <location>
        <begin position="748"/>
        <end position="770"/>
    </location>
</feature>
<feature type="region of interest" description="Disordered" evidence="3">
    <location>
        <begin position="721"/>
        <end position="991"/>
    </location>
</feature>
<evidence type="ECO:0000313" key="5">
    <source>
        <dbReference type="EMBL" id="CAB3402645.1"/>
    </source>
</evidence>
<feature type="compositionally biased region" description="Polar residues" evidence="3">
    <location>
        <begin position="474"/>
        <end position="504"/>
    </location>
</feature>
<dbReference type="Pfam" id="PF13891">
    <property type="entry name" value="zf-C3HC3H_KANSL2"/>
    <property type="match status" value="1"/>
</dbReference>
<evidence type="ECO:0000256" key="1">
    <source>
        <dbReference type="ARBA" id="ARBA00004123"/>
    </source>
</evidence>
<gene>
    <name evidence="5" type="ORF">CBOVIS_LOCUS5238</name>
</gene>
<dbReference type="AlphaFoldDB" id="A0A8S1EST2"/>
<evidence type="ECO:0000256" key="2">
    <source>
        <dbReference type="ARBA" id="ARBA00023242"/>
    </source>
</evidence>
<feature type="compositionally biased region" description="Low complexity" evidence="3">
    <location>
        <begin position="809"/>
        <end position="831"/>
    </location>
</feature>
<evidence type="ECO:0000313" key="6">
    <source>
        <dbReference type="Proteomes" id="UP000494206"/>
    </source>
</evidence>
<feature type="region of interest" description="Disordered" evidence="3">
    <location>
        <begin position="399"/>
        <end position="418"/>
    </location>
</feature>
<dbReference type="GO" id="GO:0005634">
    <property type="term" value="C:nucleus"/>
    <property type="evidence" value="ECO:0007669"/>
    <property type="project" value="UniProtKB-SubCell"/>
</dbReference>
<dbReference type="OrthoDB" id="5850696at2759"/>
<feature type="region of interest" description="Disordered" evidence="3">
    <location>
        <begin position="449"/>
        <end position="556"/>
    </location>
</feature>
<proteinExistence type="predicted"/>
<comment type="subcellular location">
    <subcellularLocation>
        <location evidence="1">Nucleus</location>
    </subcellularLocation>
</comment>
<reference evidence="5 6" key="1">
    <citation type="submission" date="2020-04" db="EMBL/GenBank/DDBJ databases">
        <authorList>
            <person name="Laetsch R D."/>
            <person name="Stevens L."/>
            <person name="Kumar S."/>
            <person name="Blaxter L. M."/>
        </authorList>
    </citation>
    <scope>NUCLEOTIDE SEQUENCE [LARGE SCALE GENOMIC DNA]</scope>
</reference>
<comment type="caution">
    <text evidence="5">The sequence shown here is derived from an EMBL/GenBank/DDBJ whole genome shotgun (WGS) entry which is preliminary data.</text>
</comment>
<protein>
    <recommendedName>
        <fullName evidence="4">KANL2-like probable zinc-finger domain-containing protein</fullName>
    </recommendedName>
</protein>
<dbReference type="Proteomes" id="UP000494206">
    <property type="component" value="Unassembled WGS sequence"/>
</dbReference>
<feature type="compositionally biased region" description="Pro residues" evidence="3">
    <location>
        <begin position="788"/>
        <end position="801"/>
    </location>
</feature>
<feature type="compositionally biased region" description="Polar residues" evidence="3">
    <location>
        <begin position="895"/>
        <end position="906"/>
    </location>
</feature>
<feature type="region of interest" description="Disordered" evidence="3">
    <location>
        <begin position="1006"/>
        <end position="1056"/>
    </location>
</feature>
<organism evidence="5 6">
    <name type="scientific">Caenorhabditis bovis</name>
    <dbReference type="NCBI Taxonomy" id="2654633"/>
    <lineage>
        <taxon>Eukaryota</taxon>
        <taxon>Metazoa</taxon>
        <taxon>Ecdysozoa</taxon>
        <taxon>Nematoda</taxon>
        <taxon>Chromadorea</taxon>
        <taxon>Rhabditida</taxon>
        <taxon>Rhabditina</taxon>
        <taxon>Rhabditomorpha</taxon>
        <taxon>Rhabditoidea</taxon>
        <taxon>Rhabditidae</taxon>
        <taxon>Peloderinae</taxon>
        <taxon>Caenorhabditis</taxon>
    </lineage>
</organism>
<dbReference type="EMBL" id="CADEPM010000003">
    <property type="protein sequence ID" value="CAB3402645.1"/>
    <property type="molecule type" value="Genomic_DNA"/>
</dbReference>
<keyword evidence="2" id="KW-0539">Nucleus</keyword>
<feature type="compositionally biased region" description="Polar residues" evidence="3">
    <location>
        <begin position="854"/>
        <end position="875"/>
    </location>
</feature>
<name>A0A8S1EST2_9PELO</name>
<feature type="compositionally biased region" description="Low complexity" evidence="3">
    <location>
        <begin position="975"/>
        <end position="990"/>
    </location>
</feature>
<evidence type="ECO:0000259" key="4">
    <source>
        <dbReference type="Pfam" id="PF13891"/>
    </source>
</evidence>
<feature type="region of interest" description="Disordered" evidence="3">
    <location>
        <begin position="327"/>
        <end position="346"/>
    </location>
</feature>